<proteinExistence type="predicted"/>
<name>A0A6P2DFQ3_9BACT</name>
<evidence type="ECO:0000256" key="1">
    <source>
        <dbReference type="SAM" id="MobiDB-lite"/>
    </source>
</evidence>
<evidence type="ECO:0000313" key="3">
    <source>
        <dbReference type="Proteomes" id="UP000464178"/>
    </source>
</evidence>
<dbReference type="EMBL" id="LR593886">
    <property type="protein sequence ID" value="VTR98524.1"/>
    <property type="molecule type" value="Genomic_DNA"/>
</dbReference>
<gene>
    <name evidence="2" type="ORF">SOIL9_02460</name>
</gene>
<organism evidence="2 3">
    <name type="scientific">Gemmata massiliana</name>
    <dbReference type="NCBI Taxonomy" id="1210884"/>
    <lineage>
        <taxon>Bacteria</taxon>
        <taxon>Pseudomonadati</taxon>
        <taxon>Planctomycetota</taxon>
        <taxon>Planctomycetia</taxon>
        <taxon>Gemmatales</taxon>
        <taxon>Gemmataceae</taxon>
        <taxon>Gemmata</taxon>
    </lineage>
</organism>
<dbReference type="AlphaFoldDB" id="A0A6P2DFQ3"/>
<dbReference type="KEGG" id="gms:SOIL9_02460"/>
<feature type="region of interest" description="Disordered" evidence="1">
    <location>
        <begin position="203"/>
        <end position="237"/>
    </location>
</feature>
<feature type="compositionally biased region" description="Basic residues" evidence="1">
    <location>
        <begin position="213"/>
        <end position="223"/>
    </location>
</feature>
<accession>A0A6P2DFQ3</accession>
<keyword evidence="3" id="KW-1185">Reference proteome</keyword>
<protein>
    <submittedName>
        <fullName evidence="2">Uncharacterized protein</fullName>
    </submittedName>
</protein>
<dbReference type="Proteomes" id="UP000464178">
    <property type="component" value="Chromosome"/>
</dbReference>
<evidence type="ECO:0000313" key="2">
    <source>
        <dbReference type="EMBL" id="VTR98524.1"/>
    </source>
</evidence>
<sequence length="262" mass="29046">MPSKSSGPEVAPESKPDAIAWQPERGVRTCVATTRDSEAFGRLVGAEAQARNFGSARRRAFVGDGQAYNWAIRARWFGEYVAVVDFIHVLGYVWQATRATGGTDVEQWDRYARWMRGCWQGRASEALVEMNREQRRIGEAPEGAEDTDPRVLLGRARLLAEQRGPGEVPGVPQGGPSGDQFVGGVADQGDQLPGQGHREVLERARGRECAGRPSRRAQRRRTAHQAPRGSTRFPIPAPNRCLITKPVLHPVLGRTNPYWYTH</sequence>
<reference evidence="2 3" key="1">
    <citation type="submission" date="2019-05" db="EMBL/GenBank/DDBJ databases">
        <authorList>
            <consortium name="Science for Life Laboratories"/>
        </authorList>
    </citation>
    <scope>NUCLEOTIDE SEQUENCE [LARGE SCALE GENOMIC DNA]</scope>
    <source>
        <strain evidence="2">Soil9</strain>
    </source>
</reference>